<dbReference type="InterPro" id="IPR050390">
    <property type="entry name" value="C5-Methyltransferase"/>
</dbReference>
<dbReference type="PANTHER" id="PTHR23068">
    <property type="entry name" value="DNA CYTOSINE-5- -METHYLTRANSFERASE 3-RELATED"/>
    <property type="match status" value="1"/>
</dbReference>
<comment type="caution">
    <text evidence="2">The sequence shown here is derived from an EMBL/GenBank/DDBJ whole genome shotgun (WGS) entry which is preliminary data.</text>
</comment>
<organism evidence="2 3">
    <name type="scientific">Dendrobium thyrsiflorum</name>
    <name type="common">Pinecone-like raceme dendrobium</name>
    <name type="synonym">Orchid</name>
    <dbReference type="NCBI Taxonomy" id="117978"/>
    <lineage>
        <taxon>Eukaryota</taxon>
        <taxon>Viridiplantae</taxon>
        <taxon>Streptophyta</taxon>
        <taxon>Embryophyta</taxon>
        <taxon>Tracheophyta</taxon>
        <taxon>Spermatophyta</taxon>
        <taxon>Magnoliopsida</taxon>
        <taxon>Liliopsida</taxon>
        <taxon>Asparagales</taxon>
        <taxon>Orchidaceae</taxon>
        <taxon>Epidendroideae</taxon>
        <taxon>Malaxideae</taxon>
        <taxon>Dendrobiinae</taxon>
        <taxon>Dendrobium</taxon>
    </lineage>
</organism>
<evidence type="ECO:0000256" key="1">
    <source>
        <dbReference type="SAM" id="MobiDB-lite"/>
    </source>
</evidence>
<dbReference type="PANTHER" id="PTHR23068:SF11">
    <property type="entry name" value="INACTIVE DNA (CYTOSINE-5)-METHYLTRANSFERASE DRM3-RELATED"/>
    <property type="match status" value="1"/>
</dbReference>
<gene>
    <name evidence="2" type="ORF">M5K25_023684</name>
</gene>
<sequence>MNIYYHFANKSAAKEQQKRSKRAAAALLLFFSCPLAVLLLHFSKSTAKVELVCIYECILAIFFAKARKQAAYAVRTEKFAHCSRITPQSKPLVGFLPIASNLKPASSVSPFQLLPVTRKEAVRLAAPDPNRRRRHSSLNPCPTSSQPQVLLDYRSALPIQMVKLEDCTDNGVSPNGEAGVNSSIGAGSSGLISCSVPIVVKEESLPSSSTSHFKSYLVGMGFSSILVDKVIEENGEDDVNILLEALLAQSVHSKSSPASVSLSEYSCTNKEAESSPFEFISDDNQDKEDDDATSHGDMEKKSYLLMMDFTEEEIDLALTRLGEHSSLAELVDFIIASQNAGSFVDKEMVGSINGGNENEASTTEALFGTMDKTLCLLRMGFTESEVSSAIANYAQTSHNFTNIIIFYILVASRIFKPTFESFCNNSSLATQIFL</sequence>
<name>A0ABD0TZW5_DENTH</name>
<accession>A0ABD0TZW5</accession>
<feature type="compositionally biased region" description="Polar residues" evidence="1">
    <location>
        <begin position="137"/>
        <end position="146"/>
    </location>
</feature>
<protein>
    <recommendedName>
        <fullName evidence="4">UBA domain-containing protein</fullName>
    </recommendedName>
</protein>
<keyword evidence="3" id="KW-1185">Reference proteome</keyword>
<evidence type="ECO:0000313" key="2">
    <source>
        <dbReference type="EMBL" id="KAL0905276.1"/>
    </source>
</evidence>
<dbReference type="EMBL" id="JANQDX010000018">
    <property type="protein sequence ID" value="KAL0905276.1"/>
    <property type="molecule type" value="Genomic_DNA"/>
</dbReference>
<feature type="compositionally biased region" description="Acidic residues" evidence="1">
    <location>
        <begin position="280"/>
        <end position="291"/>
    </location>
</feature>
<dbReference type="Proteomes" id="UP001552299">
    <property type="component" value="Unassembled WGS sequence"/>
</dbReference>
<reference evidence="2 3" key="1">
    <citation type="journal article" date="2024" name="Plant Biotechnol. J.">
        <title>Dendrobium thyrsiflorum genome and its molecular insights into genes involved in important horticultural traits.</title>
        <authorList>
            <person name="Chen B."/>
            <person name="Wang J.Y."/>
            <person name="Zheng P.J."/>
            <person name="Li K.L."/>
            <person name="Liang Y.M."/>
            <person name="Chen X.F."/>
            <person name="Zhang C."/>
            <person name="Zhao X."/>
            <person name="He X."/>
            <person name="Zhang G.Q."/>
            <person name="Liu Z.J."/>
            <person name="Xu Q."/>
        </authorList>
    </citation>
    <scope>NUCLEOTIDE SEQUENCE [LARGE SCALE GENOMIC DNA]</scope>
    <source>
        <strain evidence="2">GZMU011</strain>
    </source>
</reference>
<dbReference type="AlphaFoldDB" id="A0ABD0TZW5"/>
<feature type="region of interest" description="Disordered" evidence="1">
    <location>
        <begin position="274"/>
        <end position="297"/>
    </location>
</feature>
<evidence type="ECO:0008006" key="4">
    <source>
        <dbReference type="Google" id="ProtNLM"/>
    </source>
</evidence>
<feature type="region of interest" description="Disordered" evidence="1">
    <location>
        <begin position="127"/>
        <end position="146"/>
    </location>
</feature>
<proteinExistence type="predicted"/>
<evidence type="ECO:0000313" key="3">
    <source>
        <dbReference type="Proteomes" id="UP001552299"/>
    </source>
</evidence>